<dbReference type="PANTHER" id="PTHR11806:SF0">
    <property type="entry name" value="PROTEIN MTO1 HOMOLOG, MITOCHONDRIAL"/>
    <property type="match status" value="1"/>
</dbReference>
<dbReference type="PANTHER" id="PTHR11806">
    <property type="entry name" value="GLUCOSE INHIBITED DIVISION PROTEIN A"/>
    <property type="match status" value="1"/>
</dbReference>
<dbReference type="FunFam" id="3.50.50.60:FF:000002">
    <property type="entry name" value="tRNA uridine 5-carboxymethylaminomethyl modification enzyme MnmG"/>
    <property type="match status" value="1"/>
</dbReference>
<comment type="similarity">
    <text evidence="2">Belongs to the MnmG family.</text>
</comment>
<dbReference type="GO" id="GO:0030488">
    <property type="term" value="P:tRNA methylation"/>
    <property type="evidence" value="ECO:0007669"/>
    <property type="project" value="TreeGrafter"/>
</dbReference>
<gene>
    <name evidence="6" type="ORF">LSTR_LSTR007152</name>
</gene>
<dbReference type="SMART" id="SM01228">
    <property type="entry name" value="GIDA_assoc_3"/>
    <property type="match status" value="1"/>
</dbReference>
<dbReference type="OrthoDB" id="3329at2759"/>
<dbReference type="InterPro" id="IPR036188">
    <property type="entry name" value="FAD/NAD-bd_sf"/>
</dbReference>
<keyword evidence="7" id="KW-1185">Reference proteome</keyword>
<dbReference type="GO" id="GO:0070899">
    <property type="term" value="P:mitochondrial tRNA wobble uridine modification"/>
    <property type="evidence" value="ECO:0007669"/>
    <property type="project" value="UniProtKB-ARBA"/>
</dbReference>
<name>A0A482WXK1_LAOST</name>
<dbReference type="SMR" id="A0A482WXK1"/>
<comment type="caution">
    <text evidence="6">The sequence shown here is derived from an EMBL/GenBank/DDBJ whole genome shotgun (WGS) entry which is preliminary data.</text>
</comment>
<proteinExistence type="inferred from homology"/>
<dbReference type="InParanoid" id="A0A482WXK1"/>
<dbReference type="PROSITE" id="PS01281">
    <property type="entry name" value="GIDA_2"/>
    <property type="match status" value="1"/>
</dbReference>
<dbReference type="InterPro" id="IPR047001">
    <property type="entry name" value="MnmG_C_subdom"/>
</dbReference>
<keyword evidence="3" id="KW-0285">Flavoprotein</keyword>
<dbReference type="Gene3D" id="1.10.150.570">
    <property type="entry name" value="GidA associated domain, C-terminal subdomain"/>
    <property type="match status" value="1"/>
</dbReference>
<dbReference type="InterPro" id="IPR004416">
    <property type="entry name" value="MnmG"/>
</dbReference>
<dbReference type="NCBIfam" id="TIGR00136">
    <property type="entry name" value="mnmG_gidA"/>
    <property type="match status" value="1"/>
</dbReference>
<dbReference type="FunFam" id="1.10.150.570:FF:000001">
    <property type="entry name" value="tRNA uridine 5-carboxymethylaminomethyl modification enzyme MnmG"/>
    <property type="match status" value="1"/>
</dbReference>
<dbReference type="Proteomes" id="UP000291343">
    <property type="component" value="Unassembled WGS sequence"/>
</dbReference>
<accession>A0A482WXK1</accession>
<evidence type="ECO:0000256" key="2">
    <source>
        <dbReference type="ARBA" id="ARBA00007653"/>
    </source>
</evidence>
<dbReference type="GO" id="GO:0050660">
    <property type="term" value="F:flavin adenine dinucleotide binding"/>
    <property type="evidence" value="ECO:0007669"/>
    <property type="project" value="InterPro"/>
</dbReference>
<protein>
    <recommendedName>
        <fullName evidence="5">tRNA uridine 5-carboxymethylaminomethyl modification enzyme C-terminal subdomain domain-containing protein</fullName>
    </recommendedName>
</protein>
<evidence type="ECO:0000259" key="5">
    <source>
        <dbReference type="SMART" id="SM01228"/>
    </source>
</evidence>
<evidence type="ECO:0000313" key="7">
    <source>
        <dbReference type="Proteomes" id="UP000291343"/>
    </source>
</evidence>
<evidence type="ECO:0000256" key="3">
    <source>
        <dbReference type="ARBA" id="ARBA00022630"/>
    </source>
</evidence>
<evidence type="ECO:0000256" key="4">
    <source>
        <dbReference type="ARBA" id="ARBA00022827"/>
    </source>
</evidence>
<dbReference type="Pfam" id="PF13932">
    <property type="entry name" value="SAM_GIDA_C"/>
    <property type="match status" value="1"/>
</dbReference>
<dbReference type="STRING" id="195883.A0A482WXK1"/>
<dbReference type="FunCoup" id="A0A482WXK1">
    <property type="interactions" value="1467"/>
</dbReference>
<dbReference type="HAMAP" id="MF_00129">
    <property type="entry name" value="MnmG_GidA"/>
    <property type="match status" value="1"/>
</dbReference>
<evidence type="ECO:0000256" key="1">
    <source>
        <dbReference type="ARBA" id="ARBA00001974"/>
    </source>
</evidence>
<feature type="domain" description="tRNA uridine 5-carboxymethylaminomethyl modification enzyme C-terminal subdomain" evidence="5">
    <location>
        <begin position="584"/>
        <end position="656"/>
    </location>
</feature>
<dbReference type="EMBL" id="QKKF02023298">
    <property type="protein sequence ID" value="RZF37790.1"/>
    <property type="molecule type" value="Genomic_DNA"/>
</dbReference>
<dbReference type="InterPro" id="IPR002218">
    <property type="entry name" value="MnmG-rel"/>
</dbReference>
<evidence type="ECO:0000313" key="6">
    <source>
        <dbReference type="EMBL" id="RZF37790.1"/>
    </source>
</evidence>
<organism evidence="6 7">
    <name type="scientific">Laodelphax striatellus</name>
    <name type="common">Small brown planthopper</name>
    <name type="synonym">Delphax striatella</name>
    <dbReference type="NCBI Taxonomy" id="195883"/>
    <lineage>
        <taxon>Eukaryota</taxon>
        <taxon>Metazoa</taxon>
        <taxon>Ecdysozoa</taxon>
        <taxon>Arthropoda</taxon>
        <taxon>Hexapoda</taxon>
        <taxon>Insecta</taxon>
        <taxon>Pterygota</taxon>
        <taxon>Neoptera</taxon>
        <taxon>Paraneoptera</taxon>
        <taxon>Hemiptera</taxon>
        <taxon>Auchenorrhyncha</taxon>
        <taxon>Fulgoroidea</taxon>
        <taxon>Delphacidae</taxon>
        <taxon>Criomorphinae</taxon>
        <taxon>Laodelphax</taxon>
    </lineage>
</organism>
<dbReference type="Pfam" id="PF01134">
    <property type="entry name" value="GIDA"/>
    <property type="match status" value="1"/>
</dbReference>
<dbReference type="PROSITE" id="PS01280">
    <property type="entry name" value="GIDA_1"/>
    <property type="match status" value="1"/>
</dbReference>
<sequence>MLLGCCSRSLRRYFRQISCRTYSSQPEYDVIVVGGGHAGCEACCAASRMNSKTLLITHKKESIGEMSCNPSFGGIGKGHLIREIDALDGVCSRICDQSGVQYKVLNKRKGPAVWGLRAQIDRVLYKQHMQSEILDRTPNLDTIAASVEDLITVEHSPNDSNSSSNTLRRCVGVVLRDGREIRSKCVILTTGTFLRAQINIGLDVRPAGRIGDEPAIGLANTLERLNFKMGRLKTGTPPRLDGTTIDFKKCQPMHGDEVPVPFSYLNDSVWIKPEDQLPCYMTHTSPAVQELVLQNLHVNRHVSEEITGPRYCPSIESKVIRFKNRSHQVWLEPEGLSSDVIYPNGLSCTLPEELQEKLVHSIPGLENSKLVRPGYGVEYDYVDPRELIPSLETKKIEGLFFAGQINGTTGYEEAAAQGLIAGVNAAAKAQNKSPLRVDRTEGYIGVLIDDLTTHGTNEPYRMFTSRAEFRLSLRPDNADTRLTKKGHEIGCVSEHRLSLTIDMESRLGQAVETCKSFKMSVAKWSRLLPSVTFSKTPGNRSAFEMLGSPNTHEVAMKMLTAEFPEIFAWIQEDSILCRRLLIETLYARNIEQQMQDVAKVRRDEALSIPPSIDYASKQLSLSIEDREKLLAVQPQTIAAATRVPGITPSAILHLLHYVKYHAATAKIN</sequence>
<dbReference type="InterPro" id="IPR020595">
    <property type="entry name" value="MnmG-rel_CS"/>
</dbReference>
<dbReference type="GO" id="GO:0005739">
    <property type="term" value="C:mitochondrion"/>
    <property type="evidence" value="ECO:0007669"/>
    <property type="project" value="GOC"/>
</dbReference>
<dbReference type="InterPro" id="IPR040131">
    <property type="entry name" value="MnmG_N"/>
</dbReference>
<dbReference type="FunFam" id="3.50.50.60:FF:000082">
    <property type="entry name" value="protein MTO1 homolog, mitochondrial isoform X1"/>
    <property type="match status" value="1"/>
</dbReference>
<dbReference type="AlphaFoldDB" id="A0A482WXK1"/>
<dbReference type="SUPFAM" id="SSF51905">
    <property type="entry name" value="FAD/NAD(P)-binding domain"/>
    <property type="match status" value="1"/>
</dbReference>
<keyword evidence="4" id="KW-0274">FAD</keyword>
<dbReference type="InterPro" id="IPR026904">
    <property type="entry name" value="MnmG_C"/>
</dbReference>
<dbReference type="Gene3D" id="3.50.50.60">
    <property type="entry name" value="FAD/NAD(P)-binding domain"/>
    <property type="match status" value="2"/>
</dbReference>
<dbReference type="InterPro" id="IPR044920">
    <property type="entry name" value="MnmG_C_subdom_sf"/>
</dbReference>
<dbReference type="GO" id="GO:0005829">
    <property type="term" value="C:cytosol"/>
    <property type="evidence" value="ECO:0007669"/>
    <property type="project" value="TreeGrafter"/>
</dbReference>
<comment type="cofactor">
    <cofactor evidence="1">
        <name>FAD</name>
        <dbReference type="ChEBI" id="CHEBI:57692"/>
    </cofactor>
</comment>
<reference evidence="6 7" key="1">
    <citation type="journal article" date="2017" name="Gigascience">
        <title>Genome sequence of the small brown planthopper, Laodelphax striatellus.</title>
        <authorList>
            <person name="Zhu J."/>
            <person name="Jiang F."/>
            <person name="Wang X."/>
            <person name="Yang P."/>
            <person name="Bao Y."/>
            <person name="Zhao W."/>
            <person name="Wang W."/>
            <person name="Lu H."/>
            <person name="Wang Q."/>
            <person name="Cui N."/>
            <person name="Li J."/>
            <person name="Chen X."/>
            <person name="Luo L."/>
            <person name="Yu J."/>
            <person name="Kang L."/>
            <person name="Cui F."/>
        </authorList>
    </citation>
    <scope>NUCLEOTIDE SEQUENCE [LARGE SCALE GENOMIC DNA]</scope>
    <source>
        <strain evidence="6">Lst14</strain>
    </source>
</reference>